<name>A0AAW1A703_9HYME</name>
<evidence type="ECO:0000313" key="7">
    <source>
        <dbReference type="Proteomes" id="UP001432146"/>
    </source>
</evidence>
<dbReference type="Proteomes" id="UP001432146">
    <property type="component" value="Unassembled WGS sequence"/>
</dbReference>
<dbReference type="InterPro" id="IPR016024">
    <property type="entry name" value="ARM-type_fold"/>
</dbReference>
<dbReference type="GO" id="GO:0003723">
    <property type="term" value="F:RNA binding"/>
    <property type="evidence" value="ECO:0007669"/>
    <property type="project" value="InterPro"/>
</dbReference>
<dbReference type="InterPro" id="IPR051367">
    <property type="entry name" value="mRNA_TranslReg/HistoneTransl"/>
</dbReference>
<proteinExistence type="predicted"/>
<feature type="domain" description="MIF4G" evidence="5">
    <location>
        <begin position="213"/>
        <end position="385"/>
    </location>
</feature>
<keyword evidence="2" id="KW-0963">Cytoplasm</keyword>
<comment type="subcellular location">
    <subcellularLocation>
        <location evidence="1">Cytoplasm</location>
    </subcellularLocation>
</comment>
<feature type="compositionally biased region" description="Gly residues" evidence="4">
    <location>
        <begin position="1"/>
        <end position="10"/>
    </location>
</feature>
<dbReference type="GO" id="GO:0008494">
    <property type="term" value="F:translation activator activity"/>
    <property type="evidence" value="ECO:0007669"/>
    <property type="project" value="TreeGrafter"/>
</dbReference>
<dbReference type="GO" id="GO:0005737">
    <property type="term" value="C:cytoplasm"/>
    <property type="evidence" value="ECO:0007669"/>
    <property type="project" value="UniProtKB-SubCell"/>
</dbReference>
<gene>
    <name evidence="6" type="ORF">QLX08_003458</name>
</gene>
<accession>A0AAW1A703</accession>
<evidence type="ECO:0000313" key="6">
    <source>
        <dbReference type="EMBL" id="KAK9305715.1"/>
    </source>
</evidence>
<evidence type="ECO:0000256" key="4">
    <source>
        <dbReference type="SAM" id="MobiDB-lite"/>
    </source>
</evidence>
<feature type="region of interest" description="Disordered" evidence="4">
    <location>
        <begin position="1"/>
        <end position="55"/>
    </location>
</feature>
<organism evidence="6 7">
    <name type="scientific">Tetragonisca angustula</name>
    <dbReference type="NCBI Taxonomy" id="166442"/>
    <lineage>
        <taxon>Eukaryota</taxon>
        <taxon>Metazoa</taxon>
        <taxon>Ecdysozoa</taxon>
        <taxon>Arthropoda</taxon>
        <taxon>Hexapoda</taxon>
        <taxon>Insecta</taxon>
        <taxon>Pterygota</taxon>
        <taxon>Neoptera</taxon>
        <taxon>Endopterygota</taxon>
        <taxon>Hymenoptera</taxon>
        <taxon>Apocrita</taxon>
        <taxon>Aculeata</taxon>
        <taxon>Apoidea</taxon>
        <taxon>Anthophila</taxon>
        <taxon>Apidae</taxon>
        <taxon>Tetragonisca</taxon>
    </lineage>
</organism>
<keyword evidence="7" id="KW-1185">Reference proteome</keyword>
<dbReference type="PANTHER" id="PTHR23254">
    <property type="entry name" value="EIF4G DOMAIN PROTEIN"/>
    <property type="match status" value="1"/>
</dbReference>
<evidence type="ECO:0000256" key="1">
    <source>
        <dbReference type="ARBA" id="ARBA00004496"/>
    </source>
</evidence>
<dbReference type="InterPro" id="IPR003890">
    <property type="entry name" value="MIF4G-like_typ-3"/>
</dbReference>
<protein>
    <recommendedName>
        <fullName evidence="5">MIF4G domain-containing protein</fullName>
    </recommendedName>
</protein>
<feature type="compositionally biased region" description="Basic residues" evidence="4">
    <location>
        <begin position="91"/>
        <end position="109"/>
    </location>
</feature>
<keyword evidence="3" id="KW-0810">Translation regulation</keyword>
<dbReference type="SUPFAM" id="SSF48371">
    <property type="entry name" value="ARM repeat"/>
    <property type="match status" value="1"/>
</dbReference>
<evidence type="ECO:0000259" key="5">
    <source>
        <dbReference type="Pfam" id="PF02854"/>
    </source>
</evidence>
<dbReference type="GO" id="GO:0006446">
    <property type="term" value="P:regulation of translational initiation"/>
    <property type="evidence" value="ECO:0007669"/>
    <property type="project" value="TreeGrafter"/>
</dbReference>
<dbReference type="EMBL" id="JAWNGG020000049">
    <property type="protein sequence ID" value="KAK9305715.1"/>
    <property type="molecule type" value="Genomic_DNA"/>
</dbReference>
<dbReference type="Gene3D" id="1.25.40.180">
    <property type="match status" value="1"/>
</dbReference>
<dbReference type="PANTHER" id="PTHR23254:SF15">
    <property type="entry name" value="POLYADENYLATE-BINDING PROTEIN-INTERACTING PROTEIN 1"/>
    <property type="match status" value="1"/>
</dbReference>
<evidence type="ECO:0000256" key="3">
    <source>
        <dbReference type="ARBA" id="ARBA00022845"/>
    </source>
</evidence>
<feature type="region of interest" description="Disordered" evidence="4">
    <location>
        <begin position="89"/>
        <end position="111"/>
    </location>
</feature>
<evidence type="ECO:0000256" key="2">
    <source>
        <dbReference type="ARBA" id="ARBA00022490"/>
    </source>
</evidence>
<feature type="compositionally biased region" description="Polar residues" evidence="4">
    <location>
        <begin position="45"/>
        <end position="54"/>
    </location>
</feature>
<dbReference type="Pfam" id="PF02854">
    <property type="entry name" value="MIF4G"/>
    <property type="match status" value="1"/>
</dbReference>
<reference evidence="6 7" key="1">
    <citation type="submission" date="2024-05" db="EMBL/GenBank/DDBJ databases">
        <title>The nuclear and mitochondrial genome assemblies of Tetragonisca angustula (Apidae: Meliponini), a tiny yet remarkable pollinator in the Neotropics.</title>
        <authorList>
            <person name="Ferrari R."/>
            <person name="Ricardo P.C."/>
            <person name="Dias F.C."/>
            <person name="Araujo N.S."/>
            <person name="Soares D.O."/>
            <person name="Zhou Q.-S."/>
            <person name="Zhu C.-D."/>
            <person name="Coutinho L."/>
            <person name="Airas M.C."/>
            <person name="Batista T.M."/>
        </authorList>
    </citation>
    <scope>NUCLEOTIDE SEQUENCE [LARGE SCALE GENOMIC DNA]</scope>
    <source>
        <strain evidence="6">ASF017062</strain>
        <tissue evidence="6">Abdomen</tissue>
    </source>
</reference>
<sequence length="486" mass="55212">MNSGGDGSGDGNAERYGVGRGRGRGPWTSNPQENAMLRRPHHSTFGVQTGSMDQRNTEQNRFDKSFDDIIQNSTLSVHAAEFVPKSYSVKQPHHHHHHHHQQPHQRYPKHSVQDRLQVAREIPLQVQMMQQNPDQLSNMQDYGQFDGGSGDYKDKHQDQNIEDDNYLIEFANITQNLMSVIHSLILNPGHFTLIVPPLINNLRPYLGFPSQFREIIKIIIQQSINEGNFRYSGARLCASLDSSLTPIEQTSFRWTLYTLCKNETDGQASNWQQKEDHTEEDQKKCHGLILLLAELVTQMEQTSAFTLGDLLIQLIIIVLNKPAPNSVKNICQALKLAGQTLEKDKGDCRRKEMENMMRALTELVTEGRVDSHVGYMVHSVHELRNGNWGQSSNNSVTVEPAVELLDPNQAIDEPVLYGPDGKVLTPEENKFLEQVPDSTTNIEDHIISEQGYEGEETWMSEDDDIDAAYEEFLKNIPKQIKNQTQK</sequence>
<dbReference type="AlphaFoldDB" id="A0AAW1A703"/>
<comment type="caution">
    <text evidence="6">The sequence shown here is derived from an EMBL/GenBank/DDBJ whole genome shotgun (WGS) entry which is preliminary data.</text>
</comment>